<dbReference type="GO" id="GO:0003723">
    <property type="term" value="F:RNA binding"/>
    <property type="evidence" value="ECO:0007669"/>
    <property type="project" value="UniProtKB-UniRule"/>
</dbReference>
<feature type="region of interest" description="Disordered" evidence="2">
    <location>
        <begin position="1"/>
        <end position="84"/>
    </location>
</feature>
<dbReference type="OrthoDB" id="439808at2759"/>
<dbReference type="PROSITE" id="PS50102">
    <property type="entry name" value="RRM"/>
    <property type="match status" value="1"/>
</dbReference>
<evidence type="ECO:0000259" key="3">
    <source>
        <dbReference type="PROSITE" id="PS50102"/>
    </source>
</evidence>
<dbReference type="SUPFAM" id="SSF54928">
    <property type="entry name" value="RNA-binding domain, RBD"/>
    <property type="match status" value="1"/>
</dbReference>
<keyword evidence="1" id="KW-0694">RNA-binding</keyword>
<dbReference type="Pfam" id="PF00076">
    <property type="entry name" value="RRM_1"/>
    <property type="match status" value="1"/>
</dbReference>
<dbReference type="CDD" id="cd12363">
    <property type="entry name" value="RRM_TRA2"/>
    <property type="match status" value="1"/>
</dbReference>
<feature type="compositionally biased region" description="Basic and acidic residues" evidence="2">
    <location>
        <begin position="73"/>
        <end position="84"/>
    </location>
</feature>
<evidence type="ECO:0000313" key="5">
    <source>
        <dbReference type="Proteomes" id="UP000271974"/>
    </source>
</evidence>
<sequence length="240" mass="28305">MSKRTMSSSKACLNETDDQREGSKSPSLKSSEEGNRNSVEKKDYCSERSASPVKERKKRHKRTSRKRSLSYSPRREDKESVKDDGHGANRCLGVFGLSSYTDERDLKEVFSAYGDVEKLCLIYDKQSGHSKGFGFVYFESLADACTARKQTQGLVLDGRHIRVDFSLTQEPHPSTPGRYYGRQRYQSYRSSSFRSRDDFYYRPRPRERTYYDDTHDRKRFRDEYDDYYDRSSRKPYSRRH</sequence>
<evidence type="ECO:0000256" key="2">
    <source>
        <dbReference type="SAM" id="MobiDB-lite"/>
    </source>
</evidence>
<evidence type="ECO:0000256" key="1">
    <source>
        <dbReference type="PROSITE-ProRule" id="PRU00176"/>
    </source>
</evidence>
<dbReference type="Proteomes" id="UP000271974">
    <property type="component" value="Unassembled WGS sequence"/>
</dbReference>
<dbReference type="InterPro" id="IPR035979">
    <property type="entry name" value="RBD_domain_sf"/>
</dbReference>
<keyword evidence="5" id="KW-1185">Reference proteome</keyword>
<reference evidence="4 5" key="1">
    <citation type="submission" date="2019-01" db="EMBL/GenBank/DDBJ databases">
        <title>A draft genome assembly of the solar-powered sea slug Elysia chlorotica.</title>
        <authorList>
            <person name="Cai H."/>
            <person name="Li Q."/>
            <person name="Fang X."/>
            <person name="Li J."/>
            <person name="Curtis N.E."/>
            <person name="Altenburger A."/>
            <person name="Shibata T."/>
            <person name="Feng M."/>
            <person name="Maeda T."/>
            <person name="Schwartz J.A."/>
            <person name="Shigenobu S."/>
            <person name="Lundholm N."/>
            <person name="Nishiyama T."/>
            <person name="Yang H."/>
            <person name="Hasebe M."/>
            <person name="Li S."/>
            <person name="Pierce S.K."/>
            <person name="Wang J."/>
        </authorList>
    </citation>
    <scope>NUCLEOTIDE SEQUENCE [LARGE SCALE GENOMIC DNA]</scope>
    <source>
        <strain evidence="4">EC2010</strain>
        <tissue evidence="4">Whole organism of an adult</tissue>
    </source>
</reference>
<feature type="compositionally biased region" description="Basic residues" evidence="2">
    <location>
        <begin position="55"/>
        <end position="68"/>
    </location>
</feature>
<dbReference type="InterPro" id="IPR050441">
    <property type="entry name" value="RBM"/>
</dbReference>
<feature type="domain" description="RRM" evidence="3">
    <location>
        <begin position="90"/>
        <end position="168"/>
    </location>
</feature>
<dbReference type="AlphaFoldDB" id="A0A433TEU3"/>
<protein>
    <recommendedName>
        <fullName evidence="3">RRM domain-containing protein</fullName>
    </recommendedName>
</protein>
<dbReference type="SMART" id="SM00360">
    <property type="entry name" value="RRM"/>
    <property type="match status" value="1"/>
</dbReference>
<dbReference type="EMBL" id="RQTK01000411">
    <property type="protein sequence ID" value="RUS80087.1"/>
    <property type="molecule type" value="Genomic_DNA"/>
</dbReference>
<comment type="caution">
    <text evidence="4">The sequence shown here is derived from an EMBL/GenBank/DDBJ whole genome shotgun (WGS) entry which is preliminary data.</text>
</comment>
<organism evidence="4 5">
    <name type="scientific">Elysia chlorotica</name>
    <name type="common">Eastern emerald elysia</name>
    <name type="synonym">Sea slug</name>
    <dbReference type="NCBI Taxonomy" id="188477"/>
    <lineage>
        <taxon>Eukaryota</taxon>
        <taxon>Metazoa</taxon>
        <taxon>Spiralia</taxon>
        <taxon>Lophotrochozoa</taxon>
        <taxon>Mollusca</taxon>
        <taxon>Gastropoda</taxon>
        <taxon>Heterobranchia</taxon>
        <taxon>Euthyneura</taxon>
        <taxon>Panpulmonata</taxon>
        <taxon>Sacoglossa</taxon>
        <taxon>Placobranchoidea</taxon>
        <taxon>Plakobranchidae</taxon>
        <taxon>Elysia</taxon>
    </lineage>
</organism>
<dbReference type="PANTHER" id="PTHR48034">
    <property type="entry name" value="TRANSFORMER-2 SEX-DETERMINING PROTEIN-RELATED"/>
    <property type="match status" value="1"/>
</dbReference>
<proteinExistence type="predicted"/>
<feature type="compositionally biased region" description="Polar residues" evidence="2">
    <location>
        <begin position="1"/>
        <end position="11"/>
    </location>
</feature>
<feature type="compositionally biased region" description="Basic and acidic residues" evidence="2">
    <location>
        <begin position="30"/>
        <end position="46"/>
    </location>
</feature>
<gene>
    <name evidence="4" type="ORF">EGW08_012133</name>
</gene>
<dbReference type="InterPro" id="IPR000504">
    <property type="entry name" value="RRM_dom"/>
</dbReference>
<accession>A0A433TEU3</accession>
<evidence type="ECO:0000313" key="4">
    <source>
        <dbReference type="EMBL" id="RUS80087.1"/>
    </source>
</evidence>
<dbReference type="STRING" id="188477.A0A433TEU3"/>
<name>A0A433TEU3_ELYCH</name>
<dbReference type="Gene3D" id="3.30.70.330">
    <property type="match status" value="1"/>
</dbReference>
<dbReference type="InterPro" id="IPR012677">
    <property type="entry name" value="Nucleotide-bd_a/b_plait_sf"/>
</dbReference>